<keyword evidence="7" id="KW-1185">Reference proteome</keyword>
<accession>A0A843W3L6</accession>
<gene>
    <name evidence="6" type="ORF">Taro_034278</name>
</gene>
<sequence length="647" mass="71375">MYGHREVSKRDCLVFLRRSMDASFATSPTNYIIHPRRPFLLRPSTALPRHALPGRRHPPRRITIVAVGSTAGNPRVEREIIPSGPLPSLYPSQAQVLINRPIKKNVASDENQRTALPPPVPLSASSLAASLCNAWEDMVNKWLEPLPLRPSIDPEAVLEGNFAPVHELPPTSCPVVKGSIPHCLRGGAYVRNGPNPQHAPRGPHHLFDGDGMLHSLMLSADGGRSPAVMCSRFVRTQKYTVEREAGGPVFPNFFTFRGLAGAGRAALVLARVLMGQLHPGKGISPGNVSLAFFHRRLFAFGEPDLPYAVHLSTNDGDVSTVGRANFGSRFFEGMTAHPKKDPDTGEVFAFRYRPIPPFLTYFRFDKDVTKQPDVPIFSVRKFSLFHDFAITKRFAIFPDLPIVVDYPGMVLGGGSLFRADAVKVPRIGVISRGATSGGEMKWFDVPGFSPMHILNSWEEEGEGSDGHAIVLVAPNMLNVPHLLEGMEHGHSCVEMLRIDLKNNMVTRTPLSVKSLDMGVINAAYVGKKNRYAYLAMAGPFPKMKGVAKLDFELAKQNKDCVVACREYGPGCFGGEPFFVSKDEARDEDDGYVVTYVHNENTGNSRFVVMDAKSPELDVVAEVLLPRRVPYGFHGIFLRESELRDQQL</sequence>
<reference evidence="6" key="1">
    <citation type="submission" date="2017-07" db="EMBL/GenBank/DDBJ databases">
        <title>Taro Niue Genome Assembly and Annotation.</title>
        <authorList>
            <person name="Atibalentja N."/>
            <person name="Keating K."/>
            <person name="Fields C.J."/>
        </authorList>
    </citation>
    <scope>NUCLEOTIDE SEQUENCE</scope>
    <source>
        <strain evidence="6">Niue_2</strain>
        <tissue evidence="6">Leaf</tissue>
    </source>
</reference>
<organism evidence="6 7">
    <name type="scientific">Colocasia esculenta</name>
    <name type="common">Wild taro</name>
    <name type="synonym">Arum esculentum</name>
    <dbReference type="NCBI Taxonomy" id="4460"/>
    <lineage>
        <taxon>Eukaryota</taxon>
        <taxon>Viridiplantae</taxon>
        <taxon>Streptophyta</taxon>
        <taxon>Embryophyta</taxon>
        <taxon>Tracheophyta</taxon>
        <taxon>Spermatophyta</taxon>
        <taxon>Magnoliopsida</taxon>
        <taxon>Liliopsida</taxon>
        <taxon>Araceae</taxon>
        <taxon>Aroideae</taxon>
        <taxon>Colocasieae</taxon>
        <taxon>Colocasia</taxon>
    </lineage>
</organism>
<keyword evidence="3" id="KW-0223">Dioxygenase</keyword>
<comment type="similarity">
    <text evidence="1">Belongs to the carotenoid oxygenase family.</text>
</comment>
<evidence type="ECO:0000256" key="2">
    <source>
        <dbReference type="ARBA" id="ARBA00022723"/>
    </source>
</evidence>
<dbReference type="GO" id="GO:0010436">
    <property type="term" value="F:carotenoid dioxygenase activity"/>
    <property type="evidence" value="ECO:0007669"/>
    <property type="project" value="TreeGrafter"/>
</dbReference>
<dbReference type="GO" id="GO:0046872">
    <property type="term" value="F:metal ion binding"/>
    <property type="evidence" value="ECO:0007669"/>
    <property type="project" value="UniProtKB-KW"/>
</dbReference>
<dbReference type="AlphaFoldDB" id="A0A843W3L6"/>
<evidence type="ECO:0000256" key="3">
    <source>
        <dbReference type="ARBA" id="ARBA00022964"/>
    </source>
</evidence>
<feature type="binding site" evidence="5">
    <location>
        <position position="633"/>
    </location>
    <ligand>
        <name>Fe cation</name>
        <dbReference type="ChEBI" id="CHEBI:24875"/>
        <note>catalytic</note>
    </ligand>
</feature>
<feature type="binding site" evidence="5">
    <location>
        <position position="386"/>
    </location>
    <ligand>
        <name>Fe cation</name>
        <dbReference type="ChEBI" id="CHEBI:24875"/>
        <note>catalytic</note>
    </ligand>
</feature>
<dbReference type="EMBL" id="NMUH01002690">
    <property type="protein sequence ID" value="MQM01518.1"/>
    <property type="molecule type" value="Genomic_DNA"/>
</dbReference>
<evidence type="ECO:0000256" key="5">
    <source>
        <dbReference type="PIRSR" id="PIRSR604294-1"/>
    </source>
</evidence>
<dbReference type="PANTHER" id="PTHR10543:SF46">
    <property type="entry name" value="CAROTENOID CLEAVAGE DIOXYGENASE 4, CHLOROPLASTIC-RELATED"/>
    <property type="match status" value="1"/>
</dbReference>
<keyword evidence="4 5" id="KW-0408">Iron</keyword>
<comment type="cofactor">
    <cofactor evidence="5">
        <name>Fe(2+)</name>
        <dbReference type="ChEBI" id="CHEBI:29033"/>
    </cofactor>
    <text evidence="5">Binds 1 Fe(2+) ion per subunit.</text>
</comment>
<dbReference type="OrthoDB" id="1069523at2759"/>
<comment type="caution">
    <text evidence="6">The sequence shown here is derived from an EMBL/GenBank/DDBJ whole genome shotgun (WGS) entry which is preliminary data.</text>
</comment>
<dbReference type="GO" id="GO:0016121">
    <property type="term" value="P:carotene catabolic process"/>
    <property type="evidence" value="ECO:0007669"/>
    <property type="project" value="TreeGrafter"/>
</dbReference>
<evidence type="ECO:0000256" key="1">
    <source>
        <dbReference type="ARBA" id="ARBA00006787"/>
    </source>
</evidence>
<protein>
    <recommendedName>
        <fullName evidence="8">Carotenoid cleavage dioxygenase 4</fullName>
    </recommendedName>
</protein>
<feature type="binding site" evidence="5">
    <location>
        <position position="337"/>
    </location>
    <ligand>
        <name>Fe cation</name>
        <dbReference type="ChEBI" id="CHEBI:24875"/>
        <note>catalytic</note>
    </ligand>
</feature>
<evidence type="ECO:0000313" key="6">
    <source>
        <dbReference type="EMBL" id="MQM01518.1"/>
    </source>
</evidence>
<dbReference type="Proteomes" id="UP000652761">
    <property type="component" value="Unassembled WGS sequence"/>
</dbReference>
<evidence type="ECO:0000256" key="4">
    <source>
        <dbReference type="ARBA" id="ARBA00023004"/>
    </source>
</evidence>
<dbReference type="GO" id="GO:0009570">
    <property type="term" value="C:chloroplast stroma"/>
    <property type="evidence" value="ECO:0007669"/>
    <property type="project" value="TreeGrafter"/>
</dbReference>
<feature type="binding site" evidence="5">
    <location>
        <position position="452"/>
    </location>
    <ligand>
        <name>Fe cation</name>
        <dbReference type="ChEBI" id="CHEBI:24875"/>
        <note>catalytic</note>
    </ligand>
</feature>
<evidence type="ECO:0008006" key="8">
    <source>
        <dbReference type="Google" id="ProtNLM"/>
    </source>
</evidence>
<evidence type="ECO:0000313" key="7">
    <source>
        <dbReference type="Proteomes" id="UP000652761"/>
    </source>
</evidence>
<keyword evidence="2 5" id="KW-0479">Metal-binding</keyword>
<name>A0A843W3L6_COLES</name>
<dbReference type="Pfam" id="PF03055">
    <property type="entry name" value="RPE65"/>
    <property type="match status" value="1"/>
</dbReference>
<proteinExistence type="inferred from homology"/>
<dbReference type="InterPro" id="IPR004294">
    <property type="entry name" value="Carotenoid_Oase"/>
</dbReference>
<keyword evidence="3" id="KW-0560">Oxidoreductase</keyword>
<dbReference type="PANTHER" id="PTHR10543">
    <property type="entry name" value="BETA-CAROTENE DIOXYGENASE"/>
    <property type="match status" value="1"/>
</dbReference>